<dbReference type="InterPro" id="IPR001279">
    <property type="entry name" value="Metallo-B-lactamas"/>
</dbReference>
<dbReference type="GO" id="GO:0004534">
    <property type="term" value="F:5'-3' RNA exonuclease activity"/>
    <property type="evidence" value="ECO:0007669"/>
    <property type="project" value="TreeGrafter"/>
</dbReference>
<dbReference type="InterPro" id="IPR050698">
    <property type="entry name" value="MBL"/>
</dbReference>
<feature type="domain" description="Beta-Casp" evidence="7">
    <location>
        <begin position="249"/>
        <end position="370"/>
    </location>
</feature>
<organism evidence="8 9">
    <name type="scientific">Tetrahymena thermophila (strain SB210)</name>
    <dbReference type="NCBI Taxonomy" id="312017"/>
    <lineage>
        <taxon>Eukaryota</taxon>
        <taxon>Sar</taxon>
        <taxon>Alveolata</taxon>
        <taxon>Ciliophora</taxon>
        <taxon>Intramacronucleata</taxon>
        <taxon>Oligohymenophorea</taxon>
        <taxon>Hymenostomatida</taxon>
        <taxon>Tetrahymenina</taxon>
        <taxon>Tetrahymenidae</taxon>
        <taxon>Tetrahymena</taxon>
    </lineage>
</organism>
<dbReference type="InterPro" id="IPR021718">
    <property type="entry name" value="CPSF73-100_C"/>
</dbReference>
<dbReference type="SMART" id="SM01027">
    <property type="entry name" value="Beta-Casp"/>
    <property type="match status" value="1"/>
</dbReference>
<dbReference type="OrthoDB" id="284559at2759"/>
<gene>
    <name evidence="8" type="ORF">TTHERM_00086770</name>
</gene>
<dbReference type="InterPro" id="IPR022712">
    <property type="entry name" value="Beta_Casp"/>
</dbReference>
<dbReference type="Gene3D" id="3.60.15.10">
    <property type="entry name" value="Ribonuclease Z/Hydroxyacylglutathione hydrolase-like"/>
    <property type="match status" value="1"/>
</dbReference>
<protein>
    <submittedName>
        <fullName evidence="8">Metallo beta lactamase domain protein</fullName>
    </submittedName>
</protein>
<keyword evidence="4" id="KW-0378">Hydrolase</keyword>
<proteinExistence type="predicted"/>
<dbReference type="EMBL" id="GG662749">
    <property type="protein sequence ID" value="EAR92480.3"/>
    <property type="molecule type" value="Genomic_DNA"/>
</dbReference>
<comment type="subcellular location">
    <subcellularLocation>
        <location evidence="1">Nucleus</location>
    </subcellularLocation>
</comment>
<dbReference type="STRING" id="312017.Q236M0"/>
<dbReference type="GO" id="GO:0006398">
    <property type="term" value="P:mRNA 3'-end processing by stem-loop binding and cleavage"/>
    <property type="evidence" value="ECO:0007669"/>
    <property type="project" value="TreeGrafter"/>
</dbReference>
<dbReference type="SUPFAM" id="SSF56281">
    <property type="entry name" value="Metallo-hydrolase/oxidoreductase"/>
    <property type="match status" value="1"/>
</dbReference>
<dbReference type="InterPro" id="IPR011108">
    <property type="entry name" value="RMMBL"/>
</dbReference>
<evidence type="ECO:0000256" key="1">
    <source>
        <dbReference type="ARBA" id="ARBA00004123"/>
    </source>
</evidence>
<reference evidence="9" key="1">
    <citation type="journal article" date="2006" name="PLoS Biol.">
        <title>Macronuclear genome sequence of the ciliate Tetrahymena thermophila, a model eukaryote.</title>
        <authorList>
            <person name="Eisen J.A."/>
            <person name="Coyne R.S."/>
            <person name="Wu M."/>
            <person name="Wu D."/>
            <person name="Thiagarajan M."/>
            <person name="Wortman J.R."/>
            <person name="Badger J.H."/>
            <person name="Ren Q."/>
            <person name="Amedeo P."/>
            <person name="Jones K.M."/>
            <person name="Tallon L.J."/>
            <person name="Delcher A.L."/>
            <person name="Salzberg S.L."/>
            <person name="Silva J.C."/>
            <person name="Haas B.J."/>
            <person name="Majoros W.H."/>
            <person name="Farzad M."/>
            <person name="Carlton J.M."/>
            <person name="Smith R.K. Jr."/>
            <person name="Garg J."/>
            <person name="Pearlman R.E."/>
            <person name="Karrer K.M."/>
            <person name="Sun L."/>
            <person name="Manning G."/>
            <person name="Elde N.C."/>
            <person name="Turkewitz A.P."/>
            <person name="Asai D.J."/>
            <person name="Wilkes D.E."/>
            <person name="Wang Y."/>
            <person name="Cai H."/>
            <person name="Collins K."/>
            <person name="Stewart B.A."/>
            <person name="Lee S.R."/>
            <person name="Wilamowska K."/>
            <person name="Weinberg Z."/>
            <person name="Ruzzo W.L."/>
            <person name="Wloga D."/>
            <person name="Gaertig J."/>
            <person name="Frankel J."/>
            <person name="Tsao C.-C."/>
            <person name="Gorovsky M.A."/>
            <person name="Keeling P.J."/>
            <person name="Waller R.F."/>
            <person name="Patron N.J."/>
            <person name="Cherry J.M."/>
            <person name="Stover N.A."/>
            <person name="Krieger C.J."/>
            <person name="del Toro C."/>
            <person name="Ryder H.F."/>
            <person name="Williamson S.C."/>
            <person name="Barbeau R.A."/>
            <person name="Hamilton E.P."/>
            <person name="Orias E."/>
        </authorList>
    </citation>
    <scope>NUCLEOTIDE SEQUENCE [LARGE SCALE GENOMIC DNA]</scope>
    <source>
        <strain evidence="9">SB210</strain>
    </source>
</reference>
<feature type="domain" description="Metallo-beta-lactamase" evidence="6">
    <location>
        <begin position="26"/>
        <end position="236"/>
    </location>
</feature>
<dbReference type="eggNOG" id="KOG1137">
    <property type="taxonomic scope" value="Eukaryota"/>
</dbReference>
<evidence type="ECO:0000256" key="3">
    <source>
        <dbReference type="ARBA" id="ARBA00022722"/>
    </source>
</evidence>
<dbReference type="PANTHER" id="PTHR11203:SF11">
    <property type="entry name" value="CLEAVAGE AND POLYADENYLATION SPECIFICITY FACTOR SUBUNIT 3"/>
    <property type="match status" value="1"/>
</dbReference>
<sequence length="763" mass="87635">MTSLNIKNIKNDQMVIYPLGAGQEVGRSCIILEYKGKTIMFDCGLHMGKNGHASLPYFDNIKPDQIDIIFITHFHLDHCAALPYFIAKTDFDGKKQKVYATSPTRAIYRHVLRDSLTDKSENIKLYTADDIEKSMEVINVIDFYEEMEHENIKFKCYPAGHVLGAAMFLVEIDGVRVLYTGDYSTEKDILIPPAQIPNEKVDVLIVEGTYGKCNHESRSEREQQLTQEVMRIVKNKGQCLLPVFALGRAQEIVLILEEFWKQNSSELADIKIHFTQNLSKKANQIFQYYKSMMADPIRKNQLNPFNLHYAPNNITKHDEIDENKPCVILSSPFNLQSGISRTIIERICSKPQNGVILTGFCPENTLSKEIQNEKQDKTINSIIDGRKIPFNMSVKNISFSAHADLNQTTNFIRAIEPQHVILVHGSSIKIKELQKELMKTFVGLQVHAPNNQQKICFNLNATESCKIVGELEKQISQYILQYVQEIESLKQQQAIANEDKEIMEEGSPKEENAHDHEMEIEEKDEVHQHSSKIDEEIDNGEEQNAKNIESTTEENLLIKKQQSFKNYPSKSFQIEGVMIADENDVLMMNSQDVAKYKAIKQVKVFTSMKFHYAGSLKLVQLFSNQIFYKGEILQDQNGVEYLKIFDDILIYVDQANQQAMIKWISTERNDIIADIFGDYLSQIKDSREDIFSEQFTDGNNILKEVLREYPDSLVRLEEGLIIINKDNVQIGTIDLEEKEIKTGQKNKDIEEKYQSLLNLLKKN</sequence>
<evidence type="ECO:0000259" key="7">
    <source>
        <dbReference type="SMART" id="SM01027"/>
    </source>
</evidence>
<dbReference type="FunCoup" id="Q236M0">
    <property type="interactions" value="613"/>
</dbReference>
<keyword evidence="3" id="KW-0540">Nuclease</keyword>
<evidence type="ECO:0000256" key="2">
    <source>
        <dbReference type="ARBA" id="ARBA00022664"/>
    </source>
</evidence>
<dbReference type="AlphaFoldDB" id="Q236M0"/>
<dbReference type="HOGENOM" id="CLU_009673_2_3_1"/>
<evidence type="ECO:0000256" key="5">
    <source>
        <dbReference type="ARBA" id="ARBA00023242"/>
    </source>
</evidence>
<dbReference type="PANTHER" id="PTHR11203">
    <property type="entry name" value="CLEAVAGE AND POLYADENYLATION SPECIFICITY FACTOR FAMILY MEMBER"/>
    <property type="match status" value="1"/>
</dbReference>
<dbReference type="Pfam" id="PF07521">
    <property type="entry name" value="RMMBL"/>
    <property type="match status" value="1"/>
</dbReference>
<keyword evidence="9" id="KW-1185">Reference proteome</keyword>
<dbReference type="Pfam" id="PF16661">
    <property type="entry name" value="Lactamase_B_6"/>
    <property type="match status" value="1"/>
</dbReference>
<dbReference type="GO" id="GO:0005847">
    <property type="term" value="C:mRNA cleavage and polyadenylation specificity factor complex"/>
    <property type="evidence" value="ECO:0007669"/>
    <property type="project" value="TreeGrafter"/>
</dbReference>
<evidence type="ECO:0000313" key="9">
    <source>
        <dbReference type="Proteomes" id="UP000009168"/>
    </source>
</evidence>
<dbReference type="SMART" id="SM00849">
    <property type="entry name" value="Lactamase_B"/>
    <property type="match status" value="1"/>
</dbReference>
<evidence type="ECO:0000313" key="8">
    <source>
        <dbReference type="EMBL" id="EAR92480.3"/>
    </source>
</evidence>
<dbReference type="Proteomes" id="UP000009168">
    <property type="component" value="Unassembled WGS sequence"/>
</dbReference>
<dbReference type="Gene3D" id="3.40.50.10890">
    <property type="match status" value="1"/>
</dbReference>
<dbReference type="InterPro" id="IPR036866">
    <property type="entry name" value="RibonucZ/Hydroxyglut_hydro"/>
</dbReference>
<dbReference type="GO" id="GO:0003723">
    <property type="term" value="F:RNA binding"/>
    <property type="evidence" value="ECO:0007669"/>
    <property type="project" value="TreeGrafter"/>
</dbReference>
<dbReference type="CDD" id="cd16292">
    <property type="entry name" value="CPSF3-like_MBL-fold"/>
    <property type="match status" value="1"/>
</dbReference>
<dbReference type="Pfam" id="PF11718">
    <property type="entry name" value="CPSF73-100_C"/>
    <property type="match status" value="1"/>
</dbReference>
<dbReference type="GO" id="GO:0004521">
    <property type="term" value="F:RNA endonuclease activity"/>
    <property type="evidence" value="ECO:0007669"/>
    <property type="project" value="TreeGrafter"/>
</dbReference>
<evidence type="ECO:0000259" key="6">
    <source>
        <dbReference type="SMART" id="SM00849"/>
    </source>
</evidence>
<accession>Q236M0</accession>
<dbReference type="Pfam" id="PF10996">
    <property type="entry name" value="Beta-Casp"/>
    <property type="match status" value="1"/>
</dbReference>
<keyword evidence="2" id="KW-0507">mRNA processing</keyword>
<dbReference type="InParanoid" id="Q236M0"/>
<dbReference type="RefSeq" id="XP_001012725.3">
    <property type="nucleotide sequence ID" value="XM_001012725.3"/>
</dbReference>
<keyword evidence="5" id="KW-0539">Nucleus</keyword>
<dbReference type="GeneID" id="7827632"/>
<dbReference type="KEGG" id="tet:TTHERM_00086770"/>
<name>Q236M0_TETTS</name>
<evidence type="ECO:0000256" key="4">
    <source>
        <dbReference type="ARBA" id="ARBA00022801"/>
    </source>
</evidence>